<evidence type="ECO:0000256" key="2">
    <source>
        <dbReference type="SAM" id="SignalP"/>
    </source>
</evidence>
<keyword evidence="4" id="KW-0456">Lyase</keyword>
<dbReference type="Gene3D" id="1.10.530.10">
    <property type="match status" value="1"/>
</dbReference>
<name>A0ABN9I8A2_9RALS</name>
<dbReference type="SUPFAM" id="SSF53955">
    <property type="entry name" value="Lysozyme-like"/>
    <property type="match status" value="1"/>
</dbReference>
<keyword evidence="5" id="KW-1185">Reference proteome</keyword>
<feature type="domain" description="Transglycosylase SLT" evidence="3">
    <location>
        <begin position="98"/>
        <end position="189"/>
    </location>
</feature>
<dbReference type="Proteomes" id="UP001189616">
    <property type="component" value="Unassembled WGS sequence"/>
</dbReference>
<dbReference type="Pfam" id="PF01464">
    <property type="entry name" value="SLT"/>
    <property type="match status" value="1"/>
</dbReference>
<dbReference type="InterPro" id="IPR008258">
    <property type="entry name" value="Transglycosylase_SLT_dom_1"/>
</dbReference>
<gene>
    <name evidence="4" type="primary">mltC_1</name>
    <name evidence="4" type="ORF">LMG7141_00062</name>
</gene>
<dbReference type="EMBL" id="CATYWO010000001">
    <property type="protein sequence ID" value="CAJ0774074.1"/>
    <property type="molecule type" value="Genomic_DNA"/>
</dbReference>
<feature type="chain" id="PRO_5047120608" evidence="2">
    <location>
        <begin position="29"/>
        <end position="244"/>
    </location>
</feature>
<dbReference type="CDD" id="cd00254">
    <property type="entry name" value="LT-like"/>
    <property type="match status" value="1"/>
</dbReference>
<accession>A0ABN9I8A2</accession>
<evidence type="ECO:0000259" key="3">
    <source>
        <dbReference type="Pfam" id="PF01464"/>
    </source>
</evidence>
<dbReference type="InterPro" id="IPR023346">
    <property type="entry name" value="Lysozyme-like_dom_sf"/>
</dbReference>
<protein>
    <submittedName>
        <fullName evidence="4">Membrane-bound lytic murein transglycosylase C</fullName>
        <ecNumber evidence="4">4.2.2.-</ecNumber>
    </submittedName>
</protein>
<evidence type="ECO:0000256" key="1">
    <source>
        <dbReference type="ARBA" id="ARBA00007734"/>
    </source>
</evidence>
<keyword evidence="2" id="KW-0732">Signal</keyword>
<organism evidence="4 5">
    <name type="scientific">Ralstonia condita</name>
    <dbReference type="NCBI Taxonomy" id="3058600"/>
    <lineage>
        <taxon>Bacteria</taxon>
        <taxon>Pseudomonadati</taxon>
        <taxon>Pseudomonadota</taxon>
        <taxon>Betaproteobacteria</taxon>
        <taxon>Burkholderiales</taxon>
        <taxon>Burkholderiaceae</taxon>
        <taxon>Ralstonia</taxon>
    </lineage>
</organism>
<comment type="similarity">
    <text evidence="1">Belongs to the transglycosylase Slt family.</text>
</comment>
<dbReference type="PANTHER" id="PTHR37423">
    <property type="entry name" value="SOLUBLE LYTIC MUREIN TRANSGLYCOSYLASE-RELATED"/>
    <property type="match status" value="1"/>
</dbReference>
<sequence length="244" mass="26678">MRCCLPLRPIVAALCAGTLLAGTQAAWAGAQKEEYLADAVRSALSAAVADSRPLRPVFASNDEQLGYLRWLAEMSVRMSSKIPQASVRVELIETAYYEAKRAGLDPALVLGLIQVESGFRKYAISSAGAMGLMQVMPFWTRSIGDNDVRKLFHLQSNLRYGCTILRHYLDMEGGNLYLALGRYNGSRGQPQYPNAVLAAWKRWQYQEPGAMTVSAPAERGSRAKALPEVPARNPFSPLRIAGGS</sequence>
<evidence type="ECO:0000313" key="5">
    <source>
        <dbReference type="Proteomes" id="UP001189616"/>
    </source>
</evidence>
<feature type="signal peptide" evidence="2">
    <location>
        <begin position="1"/>
        <end position="28"/>
    </location>
</feature>
<dbReference type="EC" id="4.2.2.-" evidence="4"/>
<comment type="caution">
    <text evidence="4">The sequence shown here is derived from an EMBL/GenBank/DDBJ whole genome shotgun (WGS) entry which is preliminary data.</text>
</comment>
<evidence type="ECO:0000313" key="4">
    <source>
        <dbReference type="EMBL" id="CAJ0774074.1"/>
    </source>
</evidence>
<dbReference type="PANTHER" id="PTHR37423:SF2">
    <property type="entry name" value="MEMBRANE-BOUND LYTIC MUREIN TRANSGLYCOSYLASE C"/>
    <property type="match status" value="1"/>
</dbReference>
<dbReference type="RefSeq" id="WP_316653755.1">
    <property type="nucleotide sequence ID" value="NZ_CATYWO010000001.1"/>
</dbReference>
<dbReference type="GO" id="GO:0016829">
    <property type="term" value="F:lyase activity"/>
    <property type="evidence" value="ECO:0007669"/>
    <property type="project" value="UniProtKB-KW"/>
</dbReference>
<proteinExistence type="inferred from homology"/>
<reference evidence="4 5" key="1">
    <citation type="submission" date="2023-07" db="EMBL/GenBank/DDBJ databases">
        <authorList>
            <person name="Peeters C."/>
        </authorList>
    </citation>
    <scope>NUCLEOTIDE SEQUENCE [LARGE SCALE GENOMIC DNA]</scope>
    <source>
        <strain evidence="4 5">LMG 7141</strain>
    </source>
</reference>